<accession>A0A0V8D0J4</accession>
<reference evidence="3" key="1">
    <citation type="submission" date="2015-10" db="EMBL/GenBank/DDBJ databases">
        <title>Draft Genome Sequences of 11 Lactococcus lactis subspecies cremoris strains.</title>
        <authorList>
            <person name="Wels M."/>
            <person name="Backus L."/>
            <person name="Boekhorst J."/>
            <person name="Dijkstra A."/>
            <person name="Beerthuizen M."/>
            <person name="Kelly W."/>
            <person name="Siezen R."/>
            <person name="Bachmann H."/>
            <person name="Van Hijum S."/>
        </authorList>
    </citation>
    <scope>NUCLEOTIDE SEQUENCE [LARGE SCALE GENOMIC DNA]</scope>
    <source>
        <strain evidence="3">LMG8520</strain>
    </source>
</reference>
<organism evidence="2 3">
    <name type="scientific">Lactococcus lactis subsp. lactis</name>
    <name type="common">Streptococcus lactis</name>
    <dbReference type="NCBI Taxonomy" id="1360"/>
    <lineage>
        <taxon>Bacteria</taxon>
        <taxon>Bacillati</taxon>
        <taxon>Bacillota</taxon>
        <taxon>Bacilli</taxon>
        <taxon>Lactobacillales</taxon>
        <taxon>Streptococcaceae</taxon>
        <taxon>Lactococcus</taxon>
    </lineage>
</organism>
<feature type="transmembrane region" description="Helical" evidence="1">
    <location>
        <begin position="109"/>
        <end position="128"/>
    </location>
</feature>
<protein>
    <recommendedName>
        <fullName evidence="4">DUF805 domain-containing protein</fullName>
    </recommendedName>
</protein>
<dbReference type="RefSeq" id="WP_058210192.1">
    <property type="nucleotide sequence ID" value="NZ_LKLP01000097.1"/>
</dbReference>
<gene>
    <name evidence="2" type="ORF">LMG8520_2000</name>
</gene>
<evidence type="ECO:0000313" key="2">
    <source>
        <dbReference type="EMBL" id="KSU07102.1"/>
    </source>
</evidence>
<keyword evidence="1" id="KW-1133">Transmembrane helix</keyword>
<keyword evidence="1" id="KW-0812">Transmembrane</keyword>
<dbReference type="InterPro" id="IPR008523">
    <property type="entry name" value="DUF805"/>
</dbReference>
<evidence type="ECO:0000256" key="1">
    <source>
        <dbReference type="SAM" id="Phobius"/>
    </source>
</evidence>
<feature type="transmembrane region" description="Helical" evidence="1">
    <location>
        <begin position="30"/>
        <end position="53"/>
    </location>
</feature>
<dbReference type="GO" id="GO:0016020">
    <property type="term" value="C:membrane"/>
    <property type="evidence" value="ECO:0007669"/>
    <property type="project" value="InterPro"/>
</dbReference>
<dbReference type="Pfam" id="PF05656">
    <property type="entry name" value="DUF805"/>
    <property type="match status" value="1"/>
</dbReference>
<dbReference type="AlphaFoldDB" id="A0A0V8D0J4"/>
<proteinExistence type="predicted"/>
<feature type="transmembrane region" description="Helical" evidence="1">
    <location>
        <begin position="134"/>
        <end position="153"/>
    </location>
</feature>
<dbReference type="EMBL" id="LKLP01000097">
    <property type="protein sequence ID" value="KSU07102.1"/>
    <property type="molecule type" value="Genomic_DNA"/>
</dbReference>
<dbReference type="PATRIC" id="fig|1360.106.peg.2361"/>
<sequence length="175" mass="20147">MVGEVVFVNAYKKFFREYFNFKGKTSRLDFWYVILSLLILSIIPTGILSYLIFGSLMSISGGGNVQEIMESTFLNIPIFIIGIIYLFLLVPVITMTVRRWRDVVLRASGIILIFCLLVLIVILCFIIHLKQNLIIDFLIVISSSMFLITLMPSRTCCTNSKNRISQFFFYSKGER</sequence>
<keyword evidence="1" id="KW-0472">Membrane</keyword>
<name>A0A0V8D0J4_LACLL</name>
<feature type="transmembrane region" description="Helical" evidence="1">
    <location>
        <begin position="73"/>
        <end position="97"/>
    </location>
</feature>
<evidence type="ECO:0008006" key="4">
    <source>
        <dbReference type="Google" id="ProtNLM"/>
    </source>
</evidence>
<evidence type="ECO:0000313" key="3">
    <source>
        <dbReference type="Proteomes" id="UP000054230"/>
    </source>
</evidence>
<dbReference type="Proteomes" id="UP000054230">
    <property type="component" value="Unassembled WGS sequence"/>
</dbReference>
<comment type="caution">
    <text evidence="2">The sequence shown here is derived from an EMBL/GenBank/DDBJ whole genome shotgun (WGS) entry which is preliminary data.</text>
</comment>